<evidence type="ECO:0008006" key="4">
    <source>
        <dbReference type="Google" id="ProtNLM"/>
    </source>
</evidence>
<dbReference type="Proteomes" id="UP000721954">
    <property type="component" value="Unassembled WGS sequence"/>
</dbReference>
<keyword evidence="1" id="KW-0472">Membrane</keyword>
<keyword evidence="1" id="KW-1133">Transmembrane helix</keyword>
<accession>A0ABS3XSR2</accession>
<comment type="caution">
    <text evidence="2">The sequence shown here is derived from an EMBL/GenBank/DDBJ whole genome shotgun (WGS) entry which is preliminary data.</text>
</comment>
<feature type="transmembrane region" description="Helical" evidence="1">
    <location>
        <begin position="243"/>
        <end position="261"/>
    </location>
</feature>
<evidence type="ECO:0000313" key="3">
    <source>
        <dbReference type="Proteomes" id="UP000721954"/>
    </source>
</evidence>
<dbReference type="RefSeq" id="WP_209210169.1">
    <property type="nucleotide sequence ID" value="NZ_JAFFZM010000004.1"/>
</dbReference>
<dbReference type="InterPro" id="IPR029058">
    <property type="entry name" value="AB_hydrolase_fold"/>
</dbReference>
<name>A0ABS3XSR2_9ACTN</name>
<proteinExistence type="predicted"/>
<evidence type="ECO:0000313" key="2">
    <source>
        <dbReference type="EMBL" id="MBO8198440.1"/>
    </source>
</evidence>
<organism evidence="2 3">
    <name type="scientific">Streptomyces smyrnaeus</name>
    <dbReference type="NCBI Taxonomy" id="1387713"/>
    <lineage>
        <taxon>Bacteria</taxon>
        <taxon>Bacillati</taxon>
        <taxon>Actinomycetota</taxon>
        <taxon>Actinomycetes</taxon>
        <taxon>Kitasatosporales</taxon>
        <taxon>Streptomycetaceae</taxon>
        <taxon>Streptomyces</taxon>
    </lineage>
</organism>
<keyword evidence="3" id="KW-1185">Reference proteome</keyword>
<gene>
    <name evidence="2" type="ORF">JW613_08990</name>
</gene>
<dbReference type="Gene3D" id="3.40.50.1820">
    <property type="entry name" value="alpha/beta hydrolase"/>
    <property type="match status" value="1"/>
</dbReference>
<reference evidence="2 3" key="1">
    <citation type="submission" date="2021-02" db="EMBL/GenBank/DDBJ databases">
        <title>Streptomyces spirodelae sp. nov., isolated from duckweed.</title>
        <authorList>
            <person name="Saimee Y."/>
            <person name="Duangmal K."/>
        </authorList>
    </citation>
    <scope>NUCLEOTIDE SEQUENCE [LARGE SCALE GENOMIC DNA]</scope>
    <source>
        <strain evidence="2 3">DSM 42105</strain>
    </source>
</reference>
<sequence>MTDSGADSLVQDEIVILVHGTFAGDKDGNDEGHRWWQRGSDTWRWLEDNLPPGVSLPQDGRLFHWSGANTQSARLSASMELLALLVELERKGRAYHLVGHSHGGSVIWEALLTSQVLRRGGMLADHLYHALVRRGVLSYDESGSGAVGNRSLARKYQAVSSELELGRLRSWTTLGTPFLCHLPQGGLLARGWRDAKFSLAGEVRPRDFKAPRWTAPLALTYMLGVFGPSLLLSLAVSWFELSWIIRLVWLVLAIAGLKYTLKVVVRGDVTHALTTRARLARSAFARFSSRWLGLYAATDEAITGLRALCPPEAPGYAQLSVPPAQRGVPRTPTAQWPRVPTLLRLNAPLKHVALAPQVSMGYGYHFTGSTLTEDAYGRVNKWFMPGVNAALAKRLLRTGQGCDVPYTDLVHVSTWPVPIDAGAVGLPDRIDAALERNAMAHAGLLGLEVRQMIARAAMNGTRLPGIAAGQQLSVSGKALVHTSYCTDPEVLRMIRHHIAVSSKTCQAEAAGAGTAADVRRWIAATREHVAEKVTSHDAQAHGATAS</sequence>
<dbReference type="SUPFAM" id="SSF53474">
    <property type="entry name" value="alpha/beta-Hydrolases"/>
    <property type="match status" value="1"/>
</dbReference>
<protein>
    <recommendedName>
        <fullName evidence="4">Alpha/beta hydrolase</fullName>
    </recommendedName>
</protein>
<dbReference type="GeneID" id="96258740"/>
<keyword evidence="1" id="KW-0812">Transmembrane</keyword>
<feature type="transmembrane region" description="Helical" evidence="1">
    <location>
        <begin position="213"/>
        <end position="237"/>
    </location>
</feature>
<dbReference type="EMBL" id="JAFFZM010000004">
    <property type="protein sequence ID" value="MBO8198440.1"/>
    <property type="molecule type" value="Genomic_DNA"/>
</dbReference>
<evidence type="ECO:0000256" key="1">
    <source>
        <dbReference type="SAM" id="Phobius"/>
    </source>
</evidence>